<dbReference type="PANTHER" id="PTHR21646:SF91">
    <property type="entry name" value="USP DOMAIN-CONTAINING PROTEIN"/>
    <property type="match status" value="1"/>
</dbReference>
<dbReference type="InterPro" id="IPR050185">
    <property type="entry name" value="Ub_carboxyl-term_hydrolase"/>
</dbReference>
<dbReference type="Pfam" id="PF00443">
    <property type="entry name" value="UCH"/>
    <property type="match status" value="1"/>
</dbReference>
<dbReference type="InterPro" id="IPR001394">
    <property type="entry name" value="Peptidase_C19_UCH"/>
</dbReference>
<organism evidence="5 6">
    <name type="scientific">Heterodera trifolii</name>
    <dbReference type="NCBI Taxonomy" id="157864"/>
    <lineage>
        <taxon>Eukaryota</taxon>
        <taxon>Metazoa</taxon>
        <taxon>Ecdysozoa</taxon>
        <taxon>Nematoda</taxon>
        <taxon>Chromadorea</taxon>
        <taxon>Rhabditida</taxon>
        <taxon>Tylenchina</taxon>
        <taxon>Tylenchomorpha</taxon>
        <taxon>Tylenchoidea</taxon>
        <taxon>Heteroderidae</taxon>
        <taxon>Heteroderinae</taxon>
        <taxon>Heterodera</taxon>
    </lineage>
</organism>
<feature type="compositionally biased region" description="Basic and acidic residues" evidence="3">
    <location>
        <begin position="92"/>
        <end position="105"/>
    </location>
</feature>
<feature type="region of interest" description="Disordered" evidence="3">
    <location>
        <begin position="92"/>
        <end position="120"/>
    </location>
</feature>
<dbReference type="EMBL" id="JBICBT010000818">
    <property type="protein sequence ID" value="KAL3099138.1"/>
    <property type="molecule type" value="Genomic_DNA"/>
</dbReference>
<proteinExistence type="predicted"/>
<evidence type="ECO:0000256" key="2">
    <source>
        <dbReference type="ARBA" id="ARBA00012759"/>
    </source>
</evidence>
<protein>
    <recommendedName>
        <fullName evidence="2">ubiquitinyl hydrolase 1</fullName>
        <ecNumber evidence="2">3.4.19.12</ecNumber>
    </recommendedName>
</protein>
<comment type="caution">
    <text evidence="5">The sequence shown here is derived from an EMBL/GenBank/DDBJ whole genome shotgun (WGS) entry which is preliminary data.</text>
</comment>
<evidence type="ECO:0000313" key="5">
    <source>
        <dbReference type="EMBL" id="KAL3099138.1"/>
    </source>
</evidence>
<dbReference type="Gene3D" id="3.90.70.10">
    <property type="entry name" value="Cysteine proteinases"/>
    <property type="match status" value="1"/>
</dbReference>
<evidence type="ECO:0000256" key="3">
    <source>
        <dbReference type="SAM" id="MobiDB-lite"/>
    </source>
</evidence>
<evidence type="ECO:0000256" key="1">
    <source>
        <dbReference type="ARBA" id="ARBA00000707"/>
    </source>
</evidence>
<reference evidence="5 6" key="1">
    <citation type="submission" date="2024-10" db="EMBL/GenBank/DDBJ databases">
        <authorList>
            <person name="Kim D."/>
        </authorList>
    </citation>
    <scope>NUCLEOTIDE SEQUENCE [LARGE SCALE GENOMIC DNA]</scope>
    <source>
        <strain evidence="5">BH-2024</strain>
    </source>
</reference>
<keyword evidence="6" id="KW-1185">Reference proteome</keyword>
<dbReference type="GO" id="GO:0004843">
    <property type="term" value="F:cysteine-type deubiquitinase activity"/>
    <property type="evidence" value="ECO:0007669"/>
    <property type="project" value="UniProtKB-EC"/>
</dbReference>
<sequence length="508" mass="56302">MYFTISDYTGVPSALVVECAADVNQQNNENVDSLMKPPSWGHLAVGVNFLLENDASFLHVDMDEFNALLVPISDNELLLLLLFLPRSQHITENKQRTPHQKRDNNQRSASSPNAAPPPQAAATPFFNEELSFGNLFLSAFAMPAQRIVKDSEWKKTECGLIGCPSGTLASSIMGNTCFMNATLQSLSPLMLACDSSKTEIVAFANFGQCTSSSSSTSAAAASSPVPFHHGKQAKDTHQQPAQPLSVKLHGTRILLCVESLNRVPFPSFSNDDGTGNFFLSAYAMSAEVIASDSEWKKTVAPRTNWPLQYGKYVLHELHSSAIVPYARFSTVPTKERAAIRQWPAHSPTGNFNALRPAVFLEFFAYHAEMADRKQHDAQELQLYLLDALHEDTNRVNKRQSFEQNYGDTDLGASGSDFTERAKLFFSSPVNELFNVNDNDLRGPMQHVQCEECSLRGRQPTQISVELPSNIYGLKLKNCMESHFSLKDEHYIKNDAQVTFNVAELDLAP</sequence>
<feature type="region of interest" description="Disordered" evidence="3">
    <location>
        <begin position="220"/>
        <end position="242"/>
    </location>
</feature>
<evidence type="ECO:0000259" key="4">
    <source>
        <dbReference type="Pfam" id="PF00443"/>
    </source>
</evidence>
<name>A0ABD2K8A4_9BILA</name>
<gene>
    <name evidence="5" type="ORF">niasHT_025582</name>
</gene>
<dbReference type="PANTHER" id="PTHR21646">
    <property type="entry name" value="UBIQUITIN CARBOXYL-TERMINAL HYDROLASE"/>
    <property type="match status" value="1"/>
</dbReference>
<feature type="domain" description="Peptidase C19 ubiquitin carboxyl-terminal hydrolase" evidence="4">
    <location>
        <begin position="173"/>
        <end position="506"/>
    </location>
</feature>
<dbReference type="Proteomes" id="UP001620626">
    <property type="component" value="Unassembled WGS sequence"/>
</dbReference>
<evidence type="ECO:0000313" key="6">
    <source>
        <dbReference type="Proteomes" id="UP001620626"/>
    </source>
</evidence>
<comment type="catalytic activity">
    <reaction evidence="1">
        <text>Thiol-dependent hydrolysis of ester, thioester, amide, peptide and isopeptide bonds formed by the C-terminal Gly of ubiquitin (a 76-residue protein attached to proteins as an intracellular targeting signal).</text>
        <dbReference type="EC" id="3.4.19.12"/>
    </reaction>
</comment>
<dbReference type="InterPro" id="IPR038765">
    <property type="entry name" value="Papain-like_cys_pep_sf"/>
</dbReference>
<accession>A0ABD2K8A4</accession>
<dbReference type="SUPFAM" id="SSF54001">
    <property type="entry name" value="Cysteine proteinases"/>
    <property type="match status" value="1"/>
</dbReference>
<dbReference type="EC" id="3.4.19.12" evidence="2"/>
<dbReference type="AlphaFoldDB" id="A0ABD2K8A4"/>